<organism evidence="3">
    <name type="scientific">freshwater metagenome</name>
    <dbReference type="NCBI Taxonomy" id="449393"/>
    <lineage>
        <taxon>unclassified sequences</taxon>
        <taxon>metagenomes</taxon>
        <taxon>ecological metagenomes</taxon>
    </lineage>
</organism>
<gene>
    <name evidence="3" type="ORF">UFOPK2627_00105</name>
    <name evidence="4" type="ORF">UFOPK3288_00006</name>
</gene>
<evidence type="ECO:0000313" key="3">
    <source>
        <dbReference type="EMBL" id="CAB4694590.1"/>
    </source>
</evidence>
<dbReference type="EMBL" id="CAEZYA010000002">
    <property type="protein sequence ID" value="CAB4694590.1"/>
    <property type="molecule type" value="Genomic_DNA"/>
</dbReference>
<keyword evidence="1" id="KW-0472">Membrane</keyword>
<keyword evidence="1" id="KW-1133">Transmembrane helix</keyword>
<feature type="domain" description="Zinc-ribbon" evidence="2">
    <location>
        <begin position="9"/>
        <end position="30"/>
    </location>
</feature>
<evidence type="ECO:0000256" key="1">
    <source>
        <dbReference type="SAM" id="Phobius"/>
    </source>
</evidence>
<protein>
    <submittedName>
        <fullName evidence="3">Unannotated protein</fullName>
    </submittedName>
</protein>
<evidence type="ECO:0000259" key="2">
    <source>
        <dbReference type="Pfam" id="PF13240"/>
    </source>
</evidence>
<reference evidence="3" key="1">
    <citation type="submission" date="2020-05" db="EMBL/GenBank/DDBJ databases">
        <authorList>
            <person name="Chiriac C."/>
            <person name="Salcher M."/>
            <person name="Ghai R."/>
            <person name="Kavagutti S V."/>
        </authorList>
    </citation>
    <scope>NUCLEOTIDE SEQUENCE</scope>
</reference>
<name>A0A6J6P595_9ZZZZ</name>
<evidence type="ECO:0000313" key="4">
    <source>
        <dbReference type="EMBL" id="CAB4853799.1"/>
    </source>
</evidence>
<sequence>MTESATPNFCSSCGTAIKANSAFCEGCGISLTSSNSPVKTFSDESIRNSLKSYERKYNVSCLECGYSGFAGITRWKKKKLRNITLIVFGAFLILCAYLFKSSVFAYVGGGVLAWGGFELSSFGKIVIWVMCPNCSQELGPITSDIGI</sequence>
<keyword evidence="1" id="KW-0812">Transmembrane</keyword>
<dbReference type="Pfam" id="PF13240">
    <property type="entry name" value="Zn_Ribbon_1"/>
    <property type="match status" value="1"/>
</dbReference>
<dbReference type="AlphaFoldDB" id="A0A6J6P595"/>
<proteinExistence type="predicted"/>
<dbReference type="InterPro" id="IPR026870">
    <property type="entry name" value="Zinc_ribbon_dom"/>
</dbReference>
<feature type="transmembrane region" description="Helical" evidence="1">
    <location>
        <begin position="82"/>
        <end position="99"/>
    </location>
</feature>
<dbReference type="EMBL" id="CAFBLC010000001">
    <property type="protein sequence ID" value="CAB4853799.1"/>
    <property type="molecule type" value="Genomic_DNA"/>
</dbReference>
<accession>A0A6J6P595</accession>